<accession>A0A7S3YGQ6</accession>
<evidence type="ECO:0000256" key="5">
    <source>
        <dbReference type="ARBA" id="ARBA00022833"/>
    </source>
</evidence>
<dbReference type="PROSITE" id="PS00028">
    <property type="entry name" value="ZINC_FINGER_C2H2_1"/>
    <property type="match status" value="3"/>
</dbReference>
<keyword evidence="4 8" id="KW-0863">Zinc-finger</keyword>
<evidence type="ECO:0000256" key="6">
    <source>
        <dbReference type="ARBA" id="ARBA00023125"/>
    </source>
</evidence>
<dbReference type="PROSITE" id="PS50157">
    <property type="entry name" value="ZINC_FINGER_C2H2_2"/>
    <property type="match status" value="2"/>
</dbReference>
<dbReference type="GO" id="GO:0005634">
    <property type="term" value="C:nucleus"/>
    <property type="evidence" value="ECO:0007669"/>
    <property type="project" value="UniProtKB-SubCell"/>
</dbReference>
<evidence type="ECO:0000256" key="4">
    <source>
        <dbReference type="ARBA" id="ARBA00022771"/>
    </source>
</evidence>
<dbReference type="EMBL" id="HBIV01006402">
    <property type="protein sequence ID" value="CAE0651039.1"/>
    <property type="molecule type" value="Transcribed_RNA"/>
</dbReference>
<protein>
    <recommendedName>
        <fullName evidence="9">C2H2-type domain-containing protein</fullName>
    </recommendedName>
</protein>
<evidence type="ECO:0000259" key="9">
    <source>
        <dbReference type="PROSITE" id="PS50157"/>
    </source>
</evidence>
<proteinExistence type="predicted"/>
<organism evidence="10">
    <name type="scientific">Lotharella globosa</name>
    <dbReference type="NCBI Taxonomy" id="91324"/>
    <lineage>
        <taxon>Eukaryota</taxon>
        <taxon>Sar</taxon>
        <taxon>Rhizaria</taxon>
        <taxon>Cercozoa</taxon>
        <taxon>Chlorarachniophyceae</taxon>
        <taxon>Lotharella</taxon>
    </lineage>
</organism>
<dbReference type="PANTHER" id="PTHR24404">
    <property type="entry name" value="ZINC FINGER PROTEIN"/>
    <property type="match status" value="1"/>
</dbReference>
<dbReference type="GO" id="GO:0008270">
    <property type="term" value="F:zinc ion binding"/>
    <property type="evidence" value="ECO:0007669"/>
    <property type="project" value="UniProtKB-KW"/>
</dbReference>
<dbReference type="InterPro" id="IPR036236">
    <property type="entry name" value="Znf_C2H2_sf"/>
</dbReference>
<sequence>MEQESLDMQEVKKNTAAANAEYLRGAIRKEPFGCPACRSRFSTLRQLEEHVRTVDHMKRVMQLTQQELSSLECPVCHETFAKKYKLQRHFQIHTGEKALCCPTCNKSFPYASQLEQHMRIHQEQTRYEMNHIVGRPRLPAPEYRQSYEWVGARHSAPPLPPKYPPRPYQQVVTSFFAGGVCIRTVCLGTTSTALYHGI</sequence>
<reference evidence="10" key="1">
    <citation type="submission" date="2021-01" db="EMBL/GenBank/DDBJ databases">
        <authorList>
            <person name="Corre E."/>
            <person name="Pelletier E."/>
            <person name="Niang G."/>
            <person name="Scheremetjew M."/>
            <person name="Finn R."/>
            <person name="Kale V."/>
            <person name="Holt S."/>
            <person name="Cochrane G."/>
            <person name="Meng A."/>
            <person name="Brown T."/>
            <person name="Cohen L."/>
        </authorList>
    </citation>
    <scope>NUCLEOTIDE SEQUENCE</scope>
    <source>
        <strain evidence="10">CCCM811</strain>
    </source>
</reference>
<keyword evidence="2" id="KW-0479">Metal-binding</keyword>
<dbReference type="FunFam" id="3.30.160.60:FF:000624">
    <property type="entry name" value="zinc finger protein 697"/>
    <property type="match status" value="1"/>
</dbReference>
<dbReference type="GO" id="GO:0003700">
    <property type="term" value="F:DNA-binding transcription factor activity"/>
    <property type="evidence" value="ECO:0007669"/>
    <property type="project" value="TreeGrafter"/>
</dbReference>
<dbReference type="AlphaFoldDB" id="A0A7S3YGQ6"/>
<evidence type="ECO:0000256" key="7">
    <source>
        <dbReference type="ARBA" id="ARBA00023242"/>
    </source>
</evidence>
<keyword evidence="7" id="KW-0539">Nucleus</keyword>
<gene>
    <name evidence="10" type="ORF">LGLO00237_LOCUS4672</name>
</gene>
<evidence type="ECO:0000256" key="8">
    <source>
        <dbReference type="PROSITE-ProRule" id="PRU00042"/>
    </source>
</evidence>
<dbReference type="InterPro" id="IPR050589">
    <property type="entry name" value="Ikaros_C2H2-ZF"/>
</dbReference>
<name>A0A7S3YGQ6_9EUKA</name>
<evidence type="ECO:0000256" key="2">
    <source>
        <dbReference type="ARBA" id="ARBA00022723"/>
    </source>
</evidence>
<feature type="domain" description="C2H2-type" evidence="9">
    <location>
        <begin position="99"/>
        <end position="126"/>
    </location>
</feature>
<feature type="domain" description="C2H2-type" evidence="9">
    <location>
        <begin position="71"/>
        <end position="98"/>
    </location>
</feature>
<dbReference type="Pfam" id="PF00096">
    <property type="entry name" value="zf-C2H2"/>
    <property type="match status" value="2"/>
</dbReference>
<comment type="subcellular location">
    <subcellularLocation>
        <location evidence="1">Nucleus</location>
    </subcellularLocation>
</comment>
<dbReference type="SMART" id="SM00355">
    <property type="entry name" value="ZnF_C2H2"/>
    <property type="match status" value="3"/>
</dbReference>
<dbReference type="PANTHER" id="PTHR24404:SF114">
    <property type="entry name" value="KLUMPFUSS, ISOFORM B-RELATED"/>
    <property type="match status" value="1"/>
</dbReference>
<dbReference type="InterPro" id="IPR013087">
    <property type="entry name" value="Znf_C2H2_type"/>
</dbReference>
<evidence type="ECO:0000313" key="10">
    <source>
        <dbReference type="EMBL" id="CAE0651039.1"/>
    </source>
</evidence>
<dbReference type="SUPFAM" id="SSF57667">
    <property type="entry name" value="beta-beta-alpha zinc fingers"/>
    <property type="match status" value="2"/>
</dbReference>
<keyword evidence="3" id="KW-0677">Repeat</keyword>
<evidence type="ECO:0000256" key="1">
    <source>
        <dbReference type="ARBA" id="ARBA00004123"/>
    </source>
</evidence>
<dbReference type="GO" id="GO:0006357">
    <property type="term" value="P:regulation of transcription by RNA polymerase II"/>
    <property type="evidence" value="ECO:0007669"/>
    <property type="project" value="TreeGrafter"/>
</dbReference>
<keyword evidence="5" id="KW-0862">Zinc</keyword>
<evidence type="ECO:0000256" key="3">
    <source>
        <dbReference type="ARBA" id="ARBA00022737"/>
    </source>
</evidence>
<dbReference type="Gene3D" id="3.30.160.60">
    <property type="entry name" value="Classic Zinc Finger"/>
    <property type="match status" value="3"/>
</dbReference>
<dbReference type="GO" id="GO:0000978">
    <property type="term" value="F:RNA polymerase II cis-regulatory region sequence-specific DNA binding"/>
    <property type="evidence" value="ECO:0007669"/>
    <property type="project" value="TreeGrafter"/>
</dbReference>
<keyword evidence="6" id="KW-0238">DNA-binding</keyword>